<evidence type="ECO:0000313" key="2">
    <source>
        <dbReference type="Proteomes" id="UP000663297"/>
    </source>
</evidence>
<dbReference type="AlphaFoldDB" id="A0A7S8DCM6"/>
<evidence type="ECO:0008006" key="3">
    <source>
        <dbReference type="Google" id="ProtNLM"/>
    </source>
</evidence>
<evidence type="ECO:0000313" key="1">
    <source>
        <dbReference type="EMBL" id="QPC65974.1"/>
    </source>
</evidence>
<gene>
    <name evidence="1" type="ORF">HYE67_008205</name>
</gene>
<dbReference type="InterPro" id="IPR011009">
    <property type="entry name" value="Kinase-like_dom_sf"/>
</dbReference>
<proteinExistence type="predicted"/>
<reference evidence="1" key="1">
    <citation type="submission" date="2020-11" db="EMBL/GenBank/DDBJ databases">
        <title>The chromosome-scale genome resource for two endophytic Fusarium species: F. culmorum and F. pseudograminearum.</title>
        <authorList>
            <person name="Yuan Z."/>
        </authorList>
    </citation>
    <scope>NUCLEOTIDE SEQUENCE</scope>
    <source>
        <strain evidence="1">Class2-1B</strain>
    </source>
</reference>
<dbReference type="Proteomes" id="UP000663297">
    <property type="component" value="Chromosome 4"/>
</dbReference>
<dbReference type="SUPFAM" id="SSF56112">
    <property type="entry name" value="Protein kinase-like (PK-like)"/>
    <property type="match status" value="1"/>
</dbReference>
<organism evidence="1 2">
    <name type="scientific">Fusarium culmorum</name>
    <dbReference type="NCBI Taxonomy" id="5516"/>
    <lineage>
        <taxon>Eukaryota</taxon>
        <taxon>Fungi</taxon>
        <taxon>Dikarya</taxon>
        <taxon>Ascomycota</taxon>
        <taxon>Pezizomycotina</taxon>
        <taxon>Sordariomycetes</taxon>
        <taxon>Hypocreomycetidae</taxon>
        <taxon>Hypocreales</taxon>
        <taxon>Nectriaceae</taxon>
        <taxon>Fusarium</taxon>
    </lineage>
</organism>
<dbReference type="EMBL" id="CP064750">
    <property type="protein sequence ID" value="QPC65974.1"/>
    <property type="molecule type" value="Genomic_DNA"/>
</dbReference>
<sequence length="439" mass="49306">MATNFLTQDEAASAIVSFAFSGALGSPAGKGVGYALMGTTPDYFIWSAALEELEGPPVPIDRYLIKIDRRSKEIPPPTPIVLSEQGLSEAIQSATGQHLSSWERLTNGALSISYKVTVKESADSIYIVQLRHHGNVASMDSLMSYITRTVDPTLLPVPPVYPIPHEKQRQEKNGMGRQITQLIPGVMCSSVYPNLSHEQKISLLPKAARAFQAYWDIPLPEPRIIGEVVADLVNGEPNLRIDPDRHHSLGGPFASVREYLCAYINSSLIALEKQKGIDEYKTLYLARIRGIVSNSLHNIPHIVEQTPVVLTHSDMGPHNIVVSSENNSDIKAIIDWEFIASAPFGSLYHILEMFFRNDAPSGFGQEYDRSDELRQAFWDVIPKWKLVYESEPTQVFLEWMKFGLFLKPEWRPNNLPASEAERYWQENVRVVETMLQKYG</sequence>
<dbReference type="PANTHER" id="PTHR21310">
    <property type="entry name" value="AMINOGLYCOSIDE PHOSPHOTRANSFERASE-RELATED-RELATED"/>
    <property type="match status" value="1"/>
</dbReference>
<dbReference type="InterPro" id="IPR051678">
    <property type="entry name" value="AGP_Transferase"/>
</dbReference>
<protein>
    <recommendedName>
        <fullName evidence="3">Aminoglycoside phosphotransferase domain-containing protein</fullName>
    </recommendedName>
</protein>
<dbReference type="PANTHER" id="PTHR21310:SF15">
    <property type="entry name" value="AMINOGLYCOSIDE PHOSPHOTRANSFERASE DOMAIN-CONTAINING PROTEIN"/>
    <property type="match status" value="1"/>
</dbReference>
<accession>A0A7S8DCM6</accession>
<name>A0A7S8DCM6_FUSCU</name>